<dbReference type="EMBL" id="DVIR01000032">
    <property type="protein sequence ID" value="HIS24441.1"/>
    <property type="molecule type" value="Genomic_DNA"/>
</dbReference>
<name>A0A9D1EN13_9FIRM</name>
<accession>A0A9D1EN13</accession>
<dbReference type="GO" id="GO:0005737">
    <property type="term" value="C:cytoplasm"/>
    <property type="evidence" value="ECO:0007669"/>
    <property type="project" value="TreeGrafter"/>
</dbReference>
<evidence type="ECO:0000259" key="2">
    <source>
        <dbReference type="Pfam" id="PF04909"/>
    </source>
</evidence>
<dbReference type="InterPro" id="IPR006680">
    <property type="entry name" value="Amidohydro-rel"/>
</dbReference>
<evidence type="ECO:0000256" key="1">
    <source>
        <dbReference type="ARBA" id="ARBA00023239"/>
    </source>
</evidence>
<dbReference type="InterPro" id="IPR032466">
    <property type="entry name" value="Metal_Hydrolase"/>
</dbReference>
<dbReference type="AlphaFoldDB" id="A0A9D1EN13"/>
<dbReference type="GO" id="GO:0019748">
    <property type="term" value="P:secondary metabolic process"/>
    <property type="evidence" value="ECO:0007669"/>
    <property type="project" value="TreeGrafter"/>
</dbReference>
<reference evidence="3" key="2">
    <citation type="journal article" date="2021" name="PeerJ">
        <title>Extensive microbial diversity within the chicken gut microbiome revealed by metagenomics and culture.</title>
        <authorList>
            <person name="Gilroy R."/>
            <person name="Ravi A."/>
            <person name="Getino M."/>
            <person name="Pursley I."/>
            <person name="Horton D.L."/>
            <person name="Alikhan N.F."/>
            <person name="Baker D."/>
            <person name="Gharbi K."/>
            <person name="Hall N."/>
            <person name="Watson M."/>
            <person name="Adriaenssens E.M."/>
            <person name="Foster-Nyarko E."/>
            <person name="Jarju S."/>
            <person name="Secka A."/>
            <person name="Antonio M."/>
            <person name="Oren A."/>
            <person name="Chaudhuri R.R."/>
            <person name="La Ragione R."/>
            <person name="Hildebrand F."/>
            <person name="Pallen M.J."/>
        </authorList>
    </citation>
    <scope>NUCLEOTIDE SEQUENCE</scope>
    <source>
        <strain evidence="3">CHK157-1446</strain>
    </source>
</reference>
<gene>
    <name evidence="3" type="ORF">IAD01_03460</name>
</gene>
<sequence>MIIDFHTHTFPDSVAPRAIASLSQRGNIKPYSDGTLNGLKESMKRSGVDYSVILPVATNVHQVQSINRLGAQLSGKDGIIYAAAIHPDCDNLDALLDDIKSAGFFGIKLHPDYQGVRFDDPRYINIMEKAAQRGLITITHAGIDVAYRDDVHCTPDMVLHVLNELRGIIEYKLVLAHLGGFELEDEVMDKLVGKPVYMDTAAVLSINPEKNREIIRRHGADFIMFATDSPWAPQDEFIKLITSPEYGLSDEELEKIMYKNALKLLCGVCDIGCAQ</sequence>
<protein>
    <submittedName>
        <fullName evidence="3">Amidohydrolase</fullName>
    </submittedName>
</protein>
<dbReference type="Pfam" id="PF04909">
    <property type="entry name" value="Amidohydro_2"/>
    <property type="match status" value="1"/>
</dbReference>
<evidence type="ECO:0000313" key="4">
    <source>
        <dbReference type="Proteomes" id="UP000823982"/>
    </source>
</evidence>
<dbReference type="PANTHER" id="PTHR21240">
    <property type="entry name" value="2-AMINO-3-CARBOXYLMUCONATE-6-SEMIALDEHYDE DECARBOXYLASE"/>
    <property type="match status" value="1"/>
</dbReference>
<reference evidence="3" key="1">
    <citation type="submission" date="2020-10" db="EMBL/GenBank/DDBJ databases">
        <authorList>
            <person name="Gilroy R."/>
        </authorList>
    </citation>
    <scope>NUCLEOTIDE SEQUENCE</scope>
    <source>
        <strain evidence="3">CHK157-1446</strain>
    </source>
</reference>
<feature type="domain" description="Amidohydrolase-related" evidence="2">
    <location>
        <begin position="3"/>
        <end position="265"/>
    </location>
</feature>
<dbReference type="SUPFAM" id="SSF51556">
    <property type="entry name" value="Metallo-dependent hydrolases"/>
    <property type="match status" value="1"/>
</dbReference>
<proteinExistence type="predicted"/>
<dbReference type="Proteomes" id="UP000823982">
    <property type="component" value="Unassembled WGS sequence"/>
</dbReference>
<dbReference type="GO" id="GO:0016831">
    <property type="term" value="F:carboxy-lyase activity"/>
    <property type="evidence" value="ECO:0007669"/>
    <property type="project" value="InterPro"/>
</dbReference>
<comment type="caution">
    <text evidence="3">The sequence shown here is derived from an EMBL/GenBank/DDBJ whole genome shotgun (WGS) entry which is preliminary data.</text>
</comment>
<keyword evidence="1" id="KW-0456">Lyase</keyword>
<evidence type="ECO:0000313" key="3">
    <source>
        <dbReference type="EMBL" id="HIS24441.1"/>
    </source>
</evidence>
<organism evidence="3 4">
    <name type="scientific">Candidatus Faeciplasma gallinarum</name>
    <dbReference type="NCBI Taxonomy" id="2840799"/>
    <lineage>
        <taxon>Bacteria</taxon>
        <taxon>Bacillati</taxon>
        <taxon>Bacillota</taxon>
        <taxon>Clostridia</taxon>
        <taxon>Eubacteriales</taxon>
        <taxon>Oscillospiraceae</taxon>
        <taxon>Oscillospiraceae incertae sedis</taxon>
        <taxon>Candidatus Faeciplasma</taxon>
    </lineage>
</organism>
<dbReference type="InterPro" id="IPR032465">
    <property type="entry name" value="ACMSD"/>
</dbReference>
<dbReference type="PANTHER" id="PTHR21240:SF28">
    <property type="entry name" value="ISO-OROTATE DECARBOXYLASE (EUROFUNG)"/>
    <property type="match status" value="1"/>
</dbReference>
<dbReference type="GO" id="GO:0016787">
    <property type="term" value="F:hydrolase activity"/>
    <property type="evidence" value="ECO:0007669"/>
    <property type="project" value="InterPro"/>
</dbReference>
<dbReference type="CDD" id="cd01292">
    <property type="entry name" value="metallo-dependent_hydrolases"/>
    <property type="match status" value="1"/>
</dbReference>
<dbReference type="Gene3D" id="3.20.20.140">
    <property type="entry name" value="Metal-dependent hydrolases"/>
    <property type="match status" value="1"/>
</dbReference>